<evidence type="ECO:0000313" key="3">
    <source>
        <dbReference type="Proteomes" id="UP000011185"/>
    </source>
</evidence>
<dbReference type="InParanoid" id="L7JUX6"/>
<gene>
    <name evidence="2" type="ORF">THOM_1949</name>
</gene>
<feature type="non-terminal residue" evidence="2">
    <location>
        <position position="1"/>
    </location>
</feature>
<keyword evidence="3" id="KW-1185">Reference proteome</keyword>
<evidence type="ECO:0000256" key="1">
    <source>
        <dbReference type="SAM" id="Phobius"/>
    </source>
</evidence>
<accession>L7JUX6</accession>
<proteinExistence type="predicted"/>
<dbReference type="Proteomes" id="UP000011185">
    <property type="component" value="Unassembled WGS sequence"/>
</dbReference>
<dbReference type="EMBL" id="JH993988">
    <property type="protein sequence ID" value="ELQ75115.1"/>
    <property type="molecule type" value="Genomic_DNA"/>
</dbReference>
<organism evidence="2 3">
    <name type="scientific">Trachipleistophora hominis</name>
    <name type="common">Microsporidian parasite</name>
    <dbReference type="NCBI Taxonomy" id="72359"/>
    <lineage>
        <taxon>Eukaryota</taxon>
        <taxon>Fungi</taxon>
        <taxon>Fungi incertae sedis</taxon>
        <taxon>Microsporidia</taxon>
        <taxon>Pleistophoridae</taxon>
        <taxon>Trachipleistophora</taxon>
    </lineage>
</organism>
<dbReference type="HOGENOM" id="CLU_1154108_0_0_1"/>
<dbReference type="VEuPathDB" id="MicrosporidiaDB:THOM_1949"/>
<dbReference type="AlphaFoldDB" id="L7JUX6"/>
<feature type="transmembrane region" description="Helical" evidence="1">
    <location>
        <begin position="210"/>
        <end position="235"/>
    </location>
</feature>
<sequence>VKNPMLSFRSIHFIFYFSDIFSTSEDEETNANQENNMLLNTISVNQSHNVRDICSYEPVPVQIDSESVSSDNEHDGAVAIRIKTQNLSLFRSAKEKHRNRATNLFIEVNPITHKNDDVNSENDSPCTSLPSYESVFVDNTTELPSMSTNNARCAKENKLLIQTKRIQININTSEPEEDEIIRRSDSFHGQESALKQLESCVGVSKDLLQIFTYLLCLISLVAIIQSLITTFFDYYSQNYFV</sequence>
<keyword evidence="1" id="KW-1133">Transmembrane helix</keyword>
<evidence type="ECO:0000313" key="2">
    <source>
        <dbReference type="EMBL" id="ELQ75115.1"/>
    </source>
</evidence>
<protein>
    <submittedName>
        <fullName evidence="2">Uncharacterized protein</fullName>
    </submittedName>
</protein>
<name>L7JUX6_TRAHO</name>
<keyword evidence="1" id="KW-0812">Transmembrane</keyword>
<keyword evidence="1" id="KW-0472">Membrane</keyword>
<reference evidence="2 3" key="1">
    <citation type="journal article" date="2012" name="PLoS Pathog.">
        <title>The genome of the obligate intracellular parasite Trachipleistophora hominis: new insights into microsporidian genome dynamics and reductive evolution.</title>
        <authorList>
            <person name="Heinz E."/>
            <person name="Williams T.A."/>
            <person name="Nakjang S."/>
            <person name="Noel C.J."/>
            <person name="Swan D.C."/>
            <person name="Goldberg A.V."/>
            <person name="Harris S.R."/>
            <person name="Weinmaier T."/>
            <person name="Markert S."/>
            <person name="Becher D."/>
            <person name="Bernhardt J."/>
            <person name="Dagan T."/>
            <person name="Hacker C."/>
            <person name="Lucocq J.M."/>
            <person name="Schweder T."/>
            <person name="Rattei T."/>
            <person name="Hall N."/>
            <person name="Hirt R.P."/>
            <person name="Embley T.M."/>
        </authorList>
    </citation>
    <scope>NUCLEOTIDE SEQUENCE [LARGE SCALE GENOMIC DNA]</scope>
</reference>